<dbReference type="EMBL" id="JNBR01001410">
    <property type="protein sequence ID" value="OQR88095.1"/>
    <property type="molecule type" value="Genomic_DNA"/>
</dbReference>
<evidence type="ECO:0000313" key="3">
    <source>
        <dbReference type="Proteomes" id="UP000243579"/>
    </source>
</evidence>
<reference evidence="2 3" key="1">
    <citation type="journal article" date="2014" name="Genome Biol. Evol.">
        <title>The secreted proteins of Achlya hypogyna and Thraustotheca clavata identify the ancestral oomycete secretome and reveal gene acquisitions by horizontal gene transfer.</title>
        <authorList>
            <person name="Misner I."/>
            <person name="Blouin N."/>
            <person name="Leonard G."/>
            <person name="Richards T.A."/>
            <person name="Lane C.E."/>
        </authorList>
    </citation>
    <scope>NUCLEOTIDE SEQUENCE [LARGE SCALE GENOMIC DNA]</scope>
    <source>
        <strain evidence="2 3">ATCC 48635</strain>
    </source>
</reference>
<keyword evidence="3" id="KW-1185">Reference proteome</keyword>
<dbReference type="OrthoDB" id="79485at2759"/>
<dbReference type="AlphaFoldDB" id="A0A1V9YQS3"/>
<feature type="region of interest" description="Disordered" evidence="1">
    <location>
        <begin position="1"/>
        <end position="29"/>
    </location>
</feature>
<gene>
    <name evidence="2" type="ORF">ACHHYP_07575</name>
</gene>
<feature type="compositionally biased region" description="Pro residues" evidence="1">
    <location>
        <begin position="1"/>
        <end position="20"/>
    </location>
</feature>
<proteinExistence type="predicted"/>
<evidence type="ECO:0000313" key="2">
    <source>
        <dbReference type="EMBL" id="OQR88095.1"/>
    </source>
</evidence>
<evidence type="ECO:0000256" key="1">
    <source>
        <dbReference type="SAM" id="MobiDB-lite"/>
    </source>
</evidence>
<dbReference type="Proteomes" id="UP000243579">
    <property type="component" value="Unassembled WGS sequence"/>
</dbReference>
<name>A0A1V9YQS3_ACHHY</name>
<protein>
    <submittedName>
        <fullName evidence="2">Uncharacterized protein</fullName>
    </submittedName>
</protein>
<comment type="caution">
    <text evidence="2">The sequence shown here is derived from an EMBL/GenBank/DDBJ whole genome shotgun (WGS) entry which is preliminary data.</text>
</comment>
<organism evidence="2 3">
    <name type="scientific">Achlya hypogyna</name>
    <name type="common">Oomycete</name>
    <name type="synonym">Protoachlya hypogyna</name>
    <dbReference type="NCBI Taxonomy" id="1202772"/>
    <lineage>
        <taxon>Eukaryota</taxon>
        <taxon>Sar</taxon>
        <taxon>Stramenopiles</taxon>
        <taxon>Oomycota</taxon>
        <taxon>Saprolegniomycetes</taxon>
        <taxon>Saprolegniales</taxon>
        <taxon>Achlyaceae</taxon>
        <taxon>Achlya</taxon>
    </lineage>
</organism>
<sequence>MTPKKPAPPLPAGPTKPPPVAAKTPAPVDRTVQTRGEFRITFPSVAFLDLEPAEHTNRAGWASPYAIPYRPLGKPDLHMKLSPNLRSPHVLNESQPKKSHELRSESTTHYALDFAKDKGDGAPVLPLYSPSHIKHLQCPHRTQHDPSFSMLQHAIHEGSLRRCSVKYGACVFSRTIVPTMPTDVTRGPSAAETSQYLPYTTRKPQVPPLPQLPSLFEFRAKADAESHGSGKNHAASSTSILENSLSASASSNTALGVELPLLEDTPPRSTFVAELAHSLDDLVPTTATLHGNTSQSSLNSFVALHLLGRDGVAPVNATAAGSTLADRPPHGVERLQDVVRARERAKQLFSHQLLVLLRALENDRWQSFCLKFAHFRLHRDLDHDLFAMREGAESERQARIAAAVAATGWFTAFLALVLKHTAAGAAAPAPLVFLADGIRQAVNQGHRFQPALLFGLVLCLHEDELETEATQMALKFLRTAAPVALPDWEHFFESARLPPPIEVIEFRQVDAVGKSKHMRMKHLVKTAGMMSHLKAHE</sequence>
<accession>A0A1V9YQS3</accession>